<feature type="transmembrane region" description="Helical" evidence="7">
    <location>
        <begin position="71"/>
        <end position="93"/>
    </location>
</feature>
<keyword evidence="5 7" id="KW-1133">Transmembrane helix</keyword>
<keyword evidence="4 7" id="KW-0812">Transmembrane</keyword>
<evidence type="ECO:0000313" key="9">
    <source>
        <dbReference type="EMBL" id="PKC51776.1"/>
    </source>
</evidence>
<evidence type="ECO:0000256" key="2">
    <source>
        <dbReference type="ARBA" id="ARBA00022475"/>
    </source>
</evidence>
<comment type="subcellular location">
    <subcellularLocation>
        <location evidence="1">Cell inner membrane</location>
        <topology evidence="1">Multi-pass membrane protein</topology>
    </subcellularLocation>
</comment>
<evidence type="ECO:0000256" key="5">
    <source>
        <dbReference type="ARBA" id="ARBA00022989"/>
    </source>
</evidence>
<feature type="transmembrane region" description="Helical" evidence="7">
    <location>
        <begin position="25"/>
        <end position="50"/>
    </location>
</feature>
<feature type="non-terminal residue" evidence="9">
    <location>
        <position position="94"/>
    </location>
</feature>
<protein>
    <submittedName>
        <fullName evidence="9">TRAP C4-dicarboxylate transport system permease DctM subunit</fullName>
    </submittedName>
</protein>
<accession>A0A2N0QL47</accession>
<proteinExistence type="predicted"/>
<dbReference type="EMBL" id="LLXH01007025">
    <property type="protein sequence ID" value="PKC51776.1"/>
    <property type="molecule type" value="Genomic_DNA"/>
</dbReference>
<dbReference type="PANTHER" id="PTHR33362">
    <property type="entry name" value="SIALIC ACID TRAP TRANSPORTER PERMEASE PROTEIN SIAT-RELATED"/>
    <property type="match status" value="1"/>
</dbReference>
<evidence type="ECO:0000259" key="8">
    <source>
        <dbReference type="Pfam" id="PF06808"/>
    </source>
</evidence>
<evidence type="ECO:0000256" key="4">
    <source>
        <dbReference type="ARBA" id="ARBA00022692"/>
    </source>
</evidence>
<dbReference type="Proteomes" id="UP000232688">
    <property type="component" value="Unassembled WGS sequence"/>
</dbReference>
<name>A0A2N0QL47_9GLOM</name>
<keyword evidence="2" id="KW-1003">Cell membrane</keyword>
<sequence>MSQGSIISQLIQLSEKLLKKIHGSLGYVTVLASAFLGAITGSSVATVSAIGSSIGQKMVEKGYERGYTASLIAAAGLLGVFIPPSIPLILYGAT</sequence>
<reference evidence="9 10" key="1">
    <citation type="submission" date="2017-10" db="EMBL/GenBank/DDBJ databases">
        <title>Extensive intraspecific genome diversity in a model arbuscular mycorrhizal fungus.</title>
        <authorList>
            <person name="Chen E.C.H."/>
            <person name="Morin E."/>
            <person name="Baudet D."/>
            <person name="Noel J."/>
            <person name="Ndikumana S."/>
            <person name="Charron P."/>
            <person name="St-Onge C."/>
            <person name="Giorgi J."/>
            <person name="Grigoriev I.V."/>
            <person name="Roux C."/>
            <person name="Martin F.M."/>
            <person name="Corradi N."/>
        </authorList>
    </citation>
    <scope>NUCLEOTIDE SEQUENCE [LARGE SCALE GENOMIC DNA]</scope>
    <source>
        <strain evidence="9 10">A1</strain>
    </source>
</reference>
<dbReference type="AlphaFoldDB" id="A0A2N0QL47"/>
<dbReference type="PANTHER" id="PTHR33362:SF2">
    <property type="entry name" value="TRAP TRANSPORTER LARGE PERMEASE PROTEIN"/>
    <property type="match status" value="1"/>
</dbReference>
<dbReference type="GO" id="GO:0022857">
    <property type="term" value="F:transmembrane transporter activity"/>
    <property type="evidence" value="ECO:0007669"/>
    <property type="project" value="TreeGrafter"/>
</dbReference>
<reference evidence="9 10" key="2">
    <citation type="submission" date="2017-10" db="EMBL/GenBank/DDBJ databases">
        <title>Genome analyses suggest a sexual origin of heterokaryosis in a supposedly ancient asexual fungus.</title>
        <authorList>
            <person name="Corradi N."/>
            <person name="Sedzielewska K."/>
            <person name="Noel J."/>
            <person name="Charron P."/>
            <person name="Farinelli L."/>
            <person name="Marton T."/>
            <person name="Kruger M."/>
            <person name="Pelin A."/>
            <person name="Brachmann A."/>
            <person name="Corradi N."/>
        </authorList>
    </citation>
    <scope>NUCLEOTIDE SEQUENCE [LARGE SCALE GENOMIC DNA]</scope>
    <source>
        <strain evidence="9 10">A1</strain>
    </source>
</reference>
<dbReference type="Pfam" id="PF06808">
    <property type="entry name" value="DctM"/>
    <property type="match status" value="1"/>
</dbReference>
<keyword evidence="6 7" id="KW-0472">Membrane</keyword>
<evidence type="ECO:0000256" key="3">
    <source>
        <dbReference type="ARBA" id="ARBA00022519"/>
    </source>
</evidence>
<dbReference type="VEuPathDB" id="FungiDB:RhiirA1_483023"/>
<gene>
    <name evidence="9" type="ORF">RhiirA1_483023</name>
</gene>
<evidence type="ECO:0000313" key="10">
    <source>
        <dbReference type="Proteomes" id="UP000232688"/>
    </source>
</evidence>
<dbReference type="InterPro" id="IPR010656">
    <property type="entry name" value="DctM"/>
</dbReference>
<comment type="caution">
    <text evidence="9">The sequence shown here is derived from an EMBL/GenBank/DDBJ whole genome shotgun (WGS) entry which is preliminary data.</text>
</comment>
<keyword evidence="3" id="KW-0997">Cell inner membrane</keyword>
<evidence type="ECO:0000256" key="6">
    <source>
        <dbReference type="ARBA" id="ARBA00023136"/>
    </source>
</evidence>
<dbReference type="GO" id="GO:0005886">
    <property type="term" value="C:plasma membrane"/>
    <property type="evidence" value="ECO:0007669"/>
    <property type="project" value="UniProtKB-SubCell"/>
</dbReference>
<dbReference type="InterPro" id="IPR004681">
    <property type="entry name" value="TRAP_DctM"/>
</dbReference>
<organism evidence="9 10">
    <name type="scientific">Rhizophagus irregularis</name>
    <dbReference type="NCBI Taxonomy" id="588596"/>
    <lineage>
        <taxon>Eukaryota</taxon>
        <taxon>Fungi</taxon>
        <taxon>Fungi incertae sedis</taxon>
        <taxon>Mucoromycota</taxon>
        <taxon>Glomeromycotina</taxon>
        <taxon>Glomeromycetes</taxon>
        <taxon>Glomerales</taxon>
        <taxon>Glomeraceae</taxon>
        <taxon>Rhizophagus</taxon>
    </lineage>
</organism>
<evidence type="ECO:0000256" key="1">
    <source>
        <dbReference type="ARBA" id="ARBA00004429"/>
    </source>
</evidence>
<evidence type="ECO:0000256" key="7">
    <source>
        <dbReference type="SAM" id="Phobius"/>
    </source>
</evidence>
<feature type="domain" description="TRAP C4-dicarboxylate transport system permease DctM subunit" evidence="8">
    <location>
        <begin position="1"/>
        <end position="93"/>
    </location>
</feature>